<dbReference type="PANTHER" id="PTHR15633">
    <property type="entry name" value="NUCLEOLAR PROTEIN 11"/>
    <property type="match status" value="1"/>
</dbReference>
<dbReference type="GeneTree" id="ENSGT00390000009760"/>
<keyword evidence="2" id="KW-0698">rRNA processing</keyword>
<evidence type="ECO:0000313" key="10">
    <source>
        <dbReference type="Proteomes" id="UP000694546"/>
    </source>
</evidence>
<dbReference type="Ensembl" id="ENSGMOT00000019556.2">
    <property type="protein sequence ID" value="ENSGMOP00000019094.2"/>
    <property type="gene ID" value="ENSGMOG00000017739.2"/>
</dbReference>
<protein>
    <recommendedName>
        <fullName evidence="11">Nucleolar protein 11</fullName>
    </recommendedName>
</protein>
<evidence type="ECO:0008006" key="11">
    <source>
        <dbReference type="Google" id="ProtNLM"/>
    </source>
</evidence>
<dbReference type="GO" id="GO:0030490">
    <property type="term" value="P:maturation of SSU-rRNA"/>
    <property type="evidence" value="ECO:0007669"/>
    <property type="project" value="InterPro"/>
</dbReference>
<keyword evidence="10" id="KW-1185">Reference proteome</keyword>
<keyword evidence="4" id="KW-0010">Activator</keyword>
<dbReference type="InterPro" id="IPR048897">
    <property type="entry name" value="Nol11_C"/>
</dbReference>
<accession>A0A8C4ZQE8</accession>
<organism evidence="9 10">
    <name type="scientific">Gadus morhua</name>
    <name type="common">Atlantic cod</name>
    <dbReference type="NCBI Taxonomy" id="8049"/>
    <lineage>
        <taxon>Eukaryota</taxon>
        <taxon>Metazoa</taxon>
        <taxon>Chordata</taxon>
        <taxon>Craniata</taxon>
        <taxon>Vertebrata</taxon>
        <taxon>Euteleostomi</taxon>
        <taxon>Actinopterygii</taxon>
        <taxon>Neopterygii</taxon>
        <taxon>Teleostei</taxon>
        <taxon>Neoteleostei</taxon>
        <taxon>Acanthomorphata</taxon>
        <taxon>Zeiogadaria</taxon>
        <taxon>Gadariae</taxon>
        <taxon>Gadiformes</taxon>
        <taxon>Gadoidei</taxon>
        <taxon>Gadidae</taxon>
        <taxon>Gadus</taxon>
    </lineage>
</organism>
<evidence type="ECO:0000256" key="2">
    <source>
        <dbReference type="ARBA" id="ARBA00022552"/>
    </source>
</evidence>
<dbReference type="InterPro" id="IPR012584">
    <property type="entry name" value="NOL11_N"/>
</dbReference>
<dbReference type="GO" id="GO:0005730">
    <property type="term" value="C:nucleolus"/>
    <property type="evidence" value="ECO:0007669"/>
    <property type="project" value="UniProtKB-SubCell"/>
</dbReference>
<dbReference type="SUPFAM" id="SSF101908">
    <property type="entry name" value="Putative isomerase YbhE"/>
    <property type="match status" value="1"/>
</dbReference>
<feature type="domain" description="Nucleolar protein 11 C-terminal" evidence="8">
    <location>
        <begin position="375"/>
        <end position="583"/>
    </location>
</feature>
<evidence type="ECO:0000256" key="1">
    <source>
        <dbReference type="ARBA" id="ARBA00004604"/>
    </source>
</evidence>
<evidence type="ECO:0000256" key="6">
    <source>
        <dbReference type="ARBA" id="ARBA00023242"/>
    </source>
</evidence>
<name>A0A8C4ZQE8_GADMO</name>
<dbReference type="Proteomes" id="UP000694546">
    <property type="component" value="Chromosome 3"/>
</dbReference>
<evidence type="ECO:0000256" key="3">
    <source>
        <dbReference type="ARBA" id="ARBA00023015"/>
    </source>
</evidence>
<feature type="domain" description="Nucleolar protein 11 N-terminal" evidence="7">
    <location>
        <begin position="1"/>
        <end position="333"/>
    </location>
</feature>
<dbReference type="Pfam" id="PF08168">
    <property type="entry name" value="NOL11_N"/>
    <property type="match status" value="1"/>
</dbReference>
<evidence type="ECO:0000256" key="5">
    <source>
        <dbReference type="ARBA" id="ARBA00023163"/>
    </source>
</evidence>
<evidence type="ECO:0000256" key="4">
    <source>
        <dbReference type="ARBA" id="ARBA00023159"/>
    </source>
</evidence>
<comment type="subcellular location">
    <subcellularLocation>
        <location evidence="1">Nucleus</location>
        <location evidence="1">Nucleolus</location>
    </subcellularLocation>
</comment>
<evidence type="ECO:0000313" key="9">
    <source>
        <dbReference type="Ensembl" id="ENSGMOP00000019094.2"/>
    </source>
</evidence>
<dbReference type="GO" id="GO:0003723">
    <property type="term" value="F:RNA binding"/>
    <property type="evidence" value="ECO:0007669"/>
    <property type="project" value="TreeGrafter"/>
</dbReference>
<keyword evidence="5" id="KW-0804">Transcription</keyword>
<reference evidence="9" key="2">
    <citation type="submission" date="2025-09" db="UniProtKB">
        <authorList>
            <consortium name="Ensembl"/>
        </authorList>
    </citation>
    <scope>IDENTIFICATION</scope>
</reference>
<keyword evidence="6" id="KW-0539">Nucleus</keyword>
<dbReference type="PANTHER" id="PTHR15633:SF2">
    <property type="entry name" value="NUCLEOLAR PROTEIN 11"/>
    <property type="match status" value="1"/>
</dbReference>
<sequence>MAALYEGYTLCALLKTPNSLVSGINGIEVDSDIDHVVVTDSTRSVTLYKVSDQKPLGSWTLKQGQSLSCPAVYNAGTKEYVSVSDGKVIRVWKAEDLLLDKAFKATLSANVWRVHAVPGGGLFVLFVRGAVRLLDDVLAAPQQPIEEVLGQEENIRSVPSLLSSPSIGCHFLYVQRLKPNSLQKFSLEPQGPAPQEAQAPLSFSACYQEGHIRLLCLYPDGHVYQSLVSMRGPPALPPGGAAPLPRTQLLGLHVGGALLEAASAIYLDDCHVAVVGAPHPAAGPGTNFLCIWNTNFQTLQAGKEIPGKVYGQLWSYAGKLFIPHGRSLTVIPYECPTSSLATALGKLKRAGSRVLWNKIGRAGPHGVFVQTATVEAVQREVEALLSRADPQDLNPWLGQLACSLVSRSSTDPPFYPASGLAALVRTGSLCHSVCPELLLLALEKRDYLLAQLCLQAFPDVPENITCCCLKTFLRPALARRAEEVLSVKAFLTTPCSNEVIQTPYSDAFLLPHLKDLSPQQLMLFLQYLHFLYLQYSQDSFKQEDKSIAPTLTQIMDWVCLLLDAHFTVLVMTPEARGLLVNLHIFVRSQVT</sequence>
<reference evidence="9" key="1">
    <citation type="submission" date="2025-08" db="UniProtKB">
        <authorList>
            <consortium name="Ensembl"/>
        </authorList>
    </citation>
    <scope>IDENTIFICATION</scope>
</reference>
<dbReference type="Pfam" id="PF20998">
    <property type="entry name" value="Nol11_C"/>
    <property type="match status" value="1"/>
</dbReference>
<proteinExistence type="predicted"/>
<evidence type="ECO:0000259" key="7">
    <source>
        <dbReference type="Pfam" id="PF08168"/>
    </source>
</evidence>
<keyword evidence="3" id="KW-0805">Transcription regulation</keyword>
<dbReference type="AlphaFoldDB" id="A0A8C4ZQE8"/>
<dbReference type="InterPro" id="IPR042859">
    <property type="entry name" value="NOL11"/>
</dbReference>
<evidence type="ECO:0000259" key="8">
    <source>
        <dbReference type="Pfam" id="PF20998"/>
    </source>
</evidence>